<keyword evidence="7" id="KW-1185">Reference proteome</keyword>
<evidence type="ECO:0000256" key="4">
    <source>
        <dbReference type="SAM" id="SignalP"/>
    </source>
</evidence>
<gene>
    <name evidence="6" type="ORF">H0264_31215</name>
</gene>
<feature type="compositionally biased region" description="Polar residues" evidence="3">
    <location>
        <begin position="25"/>
        <end position="34"/>
    </location>
</feature>
<evidence type="ECO:0000313" key="7">
    <source>
        <dbReference type="Proteomes" id="UP000515512"/>
    </source>
</evidence>
<protein>
    <recommendedName>
        <fullName evidence="5">Low molecular weight antigen MTB12-like C-terminal domain-containing protein</fullName>
    </recommendedName>
</protein>
<dbReference type="EMBL" id="CP059399">
    <property type="protein sequence ID" value="QLY29665.1"/>
    <property type="molecule type" value="Genomic_DNA"/>
</dbReference>
<dbReference type="AlphaFoldDB" id="A0A7D6ZNC3"/>
<dbReference type="InterPro" id="IPR058644">
    <property type="entry name" value="Mtb12-like_C"/>
</dbReference>
<accession>A0A7D6ZNC3</accession>
<sequence>MKHTLFRVTAALMLAGSALAVTACGSNDTTTPGTTAFDGGTDGESQVAAPAPSTTAAPNLATPTVAELNEKITKAFDASIDPKTKVEWVENAGQDPQLVTKLVDAAKQNDVTVEIVSVGQPKDGKLTADAKLTIAGKPVENATVAFVAEGNEWKVDHAFACTIVQSAKLDSAACQE</sequence>
<feature type="signal peptide" evidence="4">
    <location>
        <begin position="1"/>
        <end position="20"/>
    </location>
</feature>
<evidence type="ECO:0000313" key="6">
    <source>
        <dbReference type="EMBL" id="QLY29665.1"/>
    </source>
</evidence>
<keyword evidence="1 4" id="KW-0732">Signal</keyword>
<dbReference type="Pfam" id="PF26580">
    <property type="entry name" value="Mtb12_C"/>
    <property type="match status" value="1"/>
</dbReference>
<evidence type="ECO:0000256" key="3">
    <source>
        <dbReference type="SAM" id="MobiDB-lite"/>
    </source>
</evidence>
<comment type="similarity">
    <text evidence="2">Belongs to the MTB12 family.</text>
</comment>
<feature type="chain" id="PRO_5038429630" description="Low molecular weight antigen MTB12-like C-terminal domain-containing protein" evidence="4">
    <location>
        <begin position="21"/>
        <end position="176"/>
    </location>
</feature>
<dbReference type="KEGG" id="nhu:H0264_31215"/>
<evidence type="ECO:0000256" key="2">
    <source>
        <dbReference type="ARBA" id="ARBA00093774"/>
    </source>
</evidence>
<feature type="domain" description="Low molecular weight antigen MTB12-like C-terminal" evidence="5">
    <location>
        <begin position="62"/>
        <end position="170"/>
    </location>
</feature>
<feature type="region of interest" description="Disordered" evidence="3">
    <location>
        <begin position="25"/>
        <end position="56"/>
    </location>
</feature>
<name>A0A7D6ZNC3_9NOCA</name>
<evidence type="ECO:0000256" key="1">
    <source>
        <dbReference type="ARBA" id="ARBA00022729"/>
    </source>
</evidence>
<dbReference type="RefSeq" id="WP_181580869.1">
    <property type="nucleotide sequence ID" value="NZ_CP059399.1"/>
</dbReference>
<organism evidence="6 7">
    <name type="scientific">Nocardia huaxiensis</name>
    <dbReference type="NCBI Taxonomy" id="2755382"/>
    <lineage>
        <taxon>Bacteria</taxon>
        <taxon>Bacillati</taxon>
        <taxon>Actinomycetota</taxon>
        <taxon>Actinomycetes</taxon>
        <taxon>Mycobacteriales</taxon>
        <taxon>Nocardiaceae</taxon>
        <taxon>Nocardia</taxon>
    </lineage>
</organism>
<proteinExistence type="inferred from homology"/>
<evidence type="ECO:0000259" key="5">
    <source>
        <dbReference type="Pfam" id="PF26580"/>
    </source>
</evidence>
<dbReference type="Proteomes" id="UP000515512">
    <property type="component" value="Chromosome"/>
</dbReference>
<dbReference type="PROSITE" id="PS51257">
    <property type="entry name" value="PROKAR_LIPOPROTEIN"/>
    <property type="match status" value="1"/>
</dbReference>
<reference evidence="6 7" key="1">
    <citation type="submission" date="2020-07" db="EMBL/GenBank/DDBJ databases">
        <authorList>
            <person name="Zhuang K."/>
            <person name="Ran Y."/>
        </authorList>
    </citation>
    <scope>NUCLEOTIDE SEQUENCE [LARGE SCALE GENOMIC DNA]</scope>
    <source>
        <strain evidence="6 7">WCH-YHL-001</strain>
    </source>
</reference>